<reference evidence="1 2" key="1">
    <citation type="submission" date="2016-11" db="EMBL/GenBank/DDBJ databases">
        <title>Whole Genome Sequencing of Mucilaginibacter polytrichastri RG4-7(T) isolated from the moss sample.</title>
        <authorList>
            <person name="Li Y."/>
        </authorList>
    </citation>
    <scope>NUCLEOTIDE SEQUENCE [LARGE SCALE GENOMIC DNA]</scope>
    <source>
        <strain evidence="1 2">RG4-7</strain>
    </source>
</reference>
<name>A0A1Q6A3N7_9SPHI</name>
<dbReference type="AlphaFoldDB" id="A0A1Q6A3N7"/>
<gene>
    <name evidence="1" type="ORF">RG47T_4096</name>
</gene>
<organism evidence="1 2">
    <name type="scientific">Mucilaginibacter polytrichastri</name>
    <dbReference type="NCBI Taxonomy" id="1302689"/>
    <lineage>
        <taxon>Bacteria</taxon>
        <taxon>Pseudomonadati</taxon>
        <taxon>Bacteroidota</taxon>
        <taxon>Sphingobacteriia</taxon>
        <taxon>Sphingobacteriales</taxon>
        <taxon>Sphingobacteriaceae</taxon>
        <taxon>Mucilaginibacter</taxon>
    </lineage>
</organism>
<dbReference type="Proteomes" id="UP000186720">
    <property type="component" value="Unassembled WGS sequence"/>
</dbReference>
<protein>
    <submittedName>
        <fullName evidence="1">Uncharacterized protein</fullName>
    </submittedName>
</protein>
<comment type="caution">
    <text evidence="1">The sequence shown here is derived from an EMBL/GenBank/DDBJ whole genome shotgun (WGS) entry which is preliminary data.</text>
</comment>
<evidence type="ECO:0000313" key="1">
    <source>
        <dbReference type="EMBL" id="OKS88624.1"/>
    </source>
</evidence>
<sequence>MTRSTNFKMTTFSAYFQAFRKRKQIGEKGAVLLVYPL</sequence>
<evidence type="ECO:0000313" key="2">
    <source>
        <dbReference type="Proteomes" id="UP000186720"/>
    </source>
</evidence>
<proteinExistence type="predicted"/>
<accession>A0A1Q6A3N7</accession>
<keyword evidence="2" id="KW-1185">Reference proteome</keyword>
<dbReference type="EMBL" id="MPPL01000001">
    <property type="protein sequence ID" value="OKS88624.1"/>
    <property type="molecule type" value="Genomic_DNA"/>
</dbReference>